<sequence length="165" mass="18478">MTDERGSTVWSAIYYPFGEMTAGSNNTHGFTGKEFDSEMGLNYFCQRYYDPEIGRFTTLDPQNSPTASPYAYCANCPLVFVDPTGESIERDIVMILGGYIGVKSKHFTLVVDIEGTASIMSTWRDHCGFISRVLSIISPVVVLNADVFMLTTRTVTNFLRYLPIH</sequence>
<evidence type="ECO:0008006" key="2">
    <source>
        <dbReference type="Google" id="ProtNLM"/>
    </source>
</evidence>
<dbReference type="PANTHER" id="PTHR32305">
    <property type="match status" value="1"/>
</dbReference>
<dbReference type="PANTHER" id="PTHR32305:SF15">
    <property type="entry name" value="PROTEIN RHSA-RELATED"/>
    <property type="match status" value="1"/>
</dbReference>
<reference evidence="1" key="1">
    <citation type="journal article" date="2014" name="Front. Microbiol.">
        <title>High frequency of phylogenetically diverse reductive dehalogenase-homologous genes in deep subseafloor sedimentary metagenomes.</title>
        <authorList>
            <person name="Kawai M."/>
            <person name="Futagami T."/>
            <person name="Toyoda A."/>
            <person name="Takaki Y."/>
            <person name="Nishi S."/>
            <person name="Hori S."/>
            <person name="Arai W."/>
            <person name="Tsubouchi T."/>
            <person name="Morono Y."/>
            <person name="Uchiyama I."/>
            <person name="Ito T."/>
            <person name="Fujiyama A."/>
            <person name="Inagaki F."/>
            <person name="Takami H."/>
        </authorList>
    </citation>
    <scope>NUCLEOTIDE SEQUENCE</scope>
    <source>
        <strain evidence="1">Expedition CK06-06</strain>
    </source>
</reference>
<evidence type="ECO:0000313" key="1">
    <source>
        <dbReference type="EMBL" id="GAH72161.1"/>
    </source>
</evidence>
<dbReference type="InterPro" id="IPR022385">
    <property type="entry name" value="Rhs_assc_core"/>
</dbReference>
<gene>
    <name evidence="1" type="ORF">S03H2_41712</name>
</gene>
<name>X1HPT0_9ZZZZ</name>
<proteinExistence type="predicted"/>
<dbReference type="NCBIfam" id="TIGR03696">
    <property type="entry name" value="Rhs_assc_core"/>
    <property type="match status" value="1"/>
</dbReference>
<dbReference type="Gene3D" id="2.180.10.10">
    <property type="entry name" value="RHS repeat-associated core"/>
    <property type="match status" value="1"/>
</dbReference>
<protein>
    <recommendedName>
        <fullName evidence="2">RHS repeat-associated core domain-containing protein</fullName>
    </recommendedName>
</protein>
<dbReference type="AlphaFoldDB" id="X1HPT0"/>
<accession>X1HPT0</accession>
<dbReference type="InterPro" id="IPR050708">
    <property type="entry name" value="T6SS_VgrG/RHS"/>
</dbReference>
<organism evidence="1">
    <name type="scientific">marine sediment metagenome</name>
    <dbReference type="NCBI Taxonomy" id="412755"/>
    <lineage>
        <taxon>unclassified sequences</taxon>
        <taxon>metagenomes</taxon>
        <taxon>ecological metagenomes</taxon>
    </lineage>
</organism>
<dbReference type="EMBL" id="BARU01025926">
    <property type="protein sequence ID" value="GAH72161.1"/>
    <property type="molecule type" value="Genomic_DNA"/>
</dbReference>
<comment type="caution">
    <text evidence="1">The sequence shown here is derived from an EMBL/GenBank/DDBJ whole genome shotgun (WGS) entry which is preliminary data.</text>
</comment>